<dbReference type="Proteomes" id="UP000018747">
    <property type="component" value="Unassembled WGS sequence"/>
</dbReference>
<reference evidence="1" key="1">
    <citation type="submission" date="2013-05" db="EMBL/GenBank/DDBJ databases">
        <authorList>
            <person name="Harkins D.M."/>
            <person name="Durkin A.S."/>
            <person name="Brinkac L.M."/>
            <person name="Haft D.H."/>
            <person name="Selengut J.D."/>
            <person name="Sanka R."/>
            <person name="DePew J."/>
            <person name="Purushe J."/>
            <person name="Hartskeerl R.A."/>
            <person name="Ahmed A."/>
            <person name="van der Linden H."/>
            <person name="Goris M.G.A."/>
            <person name="Vinetz J.M."/>
            <person name="Sutton G.G."/>
            <person name="Nierman W.C."/>
            <person name="Fouts D.E."/>
        </authorList>
    </citation>
    <scope>NUCLEOTIDE SEQUENCE [LARGE SCALE GENOMIC DNA]</scope>
    <source>
        <strain evidence="1">L 60</strain>
    </source>
</reference>
<evidence type="ECO:0000313" key="1">
    <source>
        <dbReference type="EMBL" id="EQA60887.1"/>
    </source>
</evidence>
<keyword evidence="2" id="KW-1185">Reference proteome</keyword>
<sequence>MILTVLRSPKILEKLLQAGLDPNQIYGFKKNYWLTVAGLMGLKKILF</sequence>
<comment type="caution">
    <text evidence="1">The sequence shown here is derived from an EMBL/GenBank/DDBJ whole genome shotgun (WGS) entry which is preliminary data.</text>
</comment>
<name>V6HVH2_9LEPT</name>
<dbReference type="EMBL" id="AHMT02000053">
    <property type="protein sequence ID" value="EQA60887.1"/>
    <property type="molecule type" value="Genomic_DNA"/>
</dbReference>
<organism evidence="1 2">
    <name type="scientific">Leptospira alexanderi serovar Manhao 3 str. L 60</name>
    <dbReference type="NCBI Taxonomy" id="1049759"/>
    <lineage>
        <taxon>Bacteria</taxon>
        <taxon>Pseudomonadati</taxon>
        <taxon>Spirochaetota</taxon>
        <taxon>Spirochaetia</taxon>
        <taxon>Leptospirales</taxon>
        <taxon>Leptospiraceae</taxon>
        <taxon>Leptospira</taxon>
    </lineage>
</organism>
<accession>V6HVH2</accession>
<evidence type="ECO:0000313" key="2">
    <source>
        <dbReference type="Proteomes" id="UP000018747"/>
    </source>
</evidence>
<proteinExistence type="predicted"/>
<dbReference type="AlphaFoldDB" id="V6HVH2"/>
<gene>
    <name evidence="1" type="ORF">LEP1GSC062_1836</name>
</gene>
<protein>
    <submittedName>
        <fullName evidence="1">Uncharacterized protein</fullName>
    </submittedName>
</protein>